<dbReference type="RefSeq" id="WP_153418265.1">
    <property type="nucleotide sequence ID" value="NZ_WFLM01000001.1"/>
</dbReference>
<evidence type="ECO:0000256" key="2">
    <source>
        <dbReference type="ARBA" id="ARBA00022475"/>
    </source>
</evidence>
<keyword evidence="3 6" id="KW-0812">Transmembrane</keyword>
<keyword evidence="4 6" id="KW-1133">Transmembrane helix</keyword>
<feature type="transmembrane region" description="Helical" evidence="6">
    <location>
        <begin position="739"/>
        <end position="767"/>
    </location>
</feature>
<reference evidence="8 9" key="1">
    <citation type="submission" date="2019-10" db="EMBL/GenBank/DDBJ databases">
        <title>New species of Slilvanegrellaceae.</title>
        <authorList>
            <person name="Pitt A."/>
            <person name="Hahn M.W."/>
        </authorList>
    </citation>
    <scope>NUCLEOTIDE SEQUENCE [LARGE SCALE GENOMIC DNA]</scope>
    <source>
        <strain evidence="8 9">SP-Ram-0.45-NSY-1</strain>
    </source>
</reference>
<comment type="caution">
    <text evidence="8">The sequence shown here is derived from an EMBL/GenBank/DDBJ whole genome shotgun (WGS) entry which is preliminary data.</text>
</comment>
<evidence type="ECO:0000256" key="4">
    <source>
        <dbReference type="ARBA" id="ARBA00022989"/>
    </source>
</evidence>
<evidence type="ECO:0000313" key="9">
    <source>
        <dbReference type="Proteomes" id="UP000437748"/>
    </source>
</evidence>
<dbReference type="Gene3D" id="1.20.1640.10">
    <property type="entry name" value="Multidrug efflux transporter AcrB transmembrane domain"/>
    <property type="match status" value="2"/>
</dbReference>
<dbReference type="PANTHER" id="PTHR33406">
    <property type="entry name" value="MEMBRANE PROTEIN MJ1562-RELATED"/>
    <property type="match status" value="1"/>
</dbReference>
<dbReference type="InterPro" id="IPR000731">
    <property type="entry name" value="SSD"/>
</dbReference>
<feature type="transmembrane region" description="Helical" evidence="6">
    <location>
        <begin position="12"/>
        <end position="30"/>
    </location>
</feature>
<protein>
    <submittedName>
        <fullName evidence="8">MMPL family transporter</fullName>
    </submittedName>
</protein>
<dbReference type="Pfam" id="PF03176">
    <property type="entry name" value="MMPL"/>
    <property type="match status" value="2"/>
</dbReference>
<evidence type="ECO:0000256" key="5">
    <source>
        <dbReference type="ARBA" id="ARBA00023136"/>
    </source>
</evidence>
<feature type="transmembrane region" description="Helical" evidence="6">
    <location>
        <begin position="352"/>
        <end position="374"/>
    </location>
</feature>
<dbReference type="SUPFAM" id="SSF82866">
    <property type="entry name" value="Multidrug efflux transporter AcrB transmembrane domain"/>
    <property type="match status" value="2"/>
</dbReference>
<evidence type="ECO:0000256" key="1">
    <source>
        <dbReference type="ARBA" id="ARBA00004651"/>
    </source>
</evidence>
<keyword evidence="2" id="KW-1003">Cell membrane</keyword>
<sequence>MVNYISKIIKHRNIVLIMTTIITLFFIYQLKSLNIIIDPDSVLPQTHPMIVTQNLIEKIFGNKVTVVIGIRPQNGTIFQKNVLQKVQNITNKIQNSPLSVRTNITSLTSKKTKNIEGNSEGMIVKPLIHKIPTKDSEFIELKKAIDNNPVYKNLIISNDEKTTLIIAEFKFPKNGFLEIKNFVEETVQPERDENIQIYLSGMAMYLGLLEKYSSRMIFLFPLSLFIIGLIHYEAFRTKQALILPLVTALLAVVWSAGLLGMMHEPFDVFNACTPILILAIAAGHAVQILKRYYEEYSKIKNDKPNKDPREINNIAVLNSLSKVGPTMFVACSVAALGFFSLTIFELRSIRTFGIFTGAGIISALILEMTFIPALRSLLKPPGERELSREGSISIWDNATEWFYKISMFHRKSVFYFVGTLILILSLGGYWLKVDNSQKHDIGKNDQFILDDKKINEYMAGTNLFYAVIEGPTQDSIKRPDVLVAIDNLQNYLNKNENIGKTISIVEFIKKMNQSMNNNNLKYFNIPTSQDLVAQYLFLYSNSGDPGDFDSYVDNDYKRALVTAFVKTDSSLVLADLVKNVKKFVADKFPKDIKILFGGGSLSTVAINEIIVHDKILNILQIITTVFLITSLVFRSFLAGFLILVPLLAAVFVNFGIMGLFGIPLEISTSLISAMAVGIGADYGIYMSFRMREELRNSIDESTAIKKAFMSAGKAALFVSSAVAGGFGVLMLSYGFMIHIWMGFLIATAMLVSSISTLTIFPSLIFTLRPKFIFEERK</sequence>
<comment type="subcellular location">
    <subcellularLocation>
        <location evidence="1">Cell membrane</location>
        <topology evidence="1">Multi-pass membrane protein</topology>
    </subcellularLocation>
</comment>
<evidence type="ECO:0000256" key="3">
    <source>
        <dbReference type="ARBA" id="ARBA00022692"/>
    </source>
</evidence>
<feature type="transmembrane region" description="Helical" evidence="6">
    <location>
        <begin position="413"/>
        <end position="431"/>
    </location>
</feature>
<keyword evidence="5 6" id="KW-0472">Membrane</keyword>
<feature type="domain" description="SSD" evidence="7">
    <location>
        <begin position="245"/>
        <end position="377"/>
    </location>
</feature>
<evidence type="ECO:0000313" key="8">
    <source>
        <dbReference type="EMBL" id="KAB8040747.1"/>
    </source>
</evidence>
<organism evidence="8 9">
    <name type="scientific">Silvanigrella paludirubra</name>
    <dbReference type="NCBI Taxonomy" id="2499159"/>
    <lineage>
        <taxon>Bacteria</taxon>
        <taxon>Pseudomonadati</taxon>
        <taxon>Bdellovibrionota</taxon>
        <taxon>Oligoflexia</taxon>
        <taxon>Silvanigrellales</taxon>
        <taxon>Silvanigrellaceae</taxon>
        <taxon>Silvanigrella</taxon>
    </lineage>
</organism>
<proteinExistence type="predicted"/>
<dbReference type="Proteomes" id="UP000437748">
    <property type="component" value="Unassembled WGS sequence"/>
</dbReference>
<feature type="transmembrane region" description="Helical" evidence="6">
    <location>
        <begin position="241"/>
        <end position="262"/>
    </location>
</feature>
<feature type="transmembrane region" description="Helical" evidence="6">
    <location>
        <begin position="615"/>
        <end position="633"/>
    </location>
</feature>
<feature type="transmembrane region" description="Helical" evidence="6">
    <location>
        <begin position="666"/>
        <end position="685"/>
    </location>
</feature>
<gene>
    <name evidence="8" type="ORF">GCL60_02125</name>
</gene>
<accession>A0A6N6VY97</accession>
<name>A0A6N6VY97_9BACT</name>
<feature type="transmembrane region" description="Helical" evidence="6">
    <location>
        <begin position="216"/>
        <end position="234"/>
    </location>
</feature>
<feature type="transmembrane region" description="Helical" evidence="6">
    <location>
        <begin position="714"/>
        <end position="733"/>
    </location>
</feature>
<dbReference type="InterPro" id="IPR050545">
    <property type="entry name" value="Mycobact_MmpL"/>
</dbReference>
<evidence type="ECO:0000256" key="6">
    <source>
        <dbReference type="SAM" id="Phobius"/>
    </source>
</evidence>
<feature type="transmembrane region" description="Helical" evidence="6">
    <location>
        <begin position="327"/>
        <end position="346"/>
    </location>
</feature>
<dbReference type="PROSITE" id="PS50156">
    <property type="entry name" value="SSD"/>
    <property type="match status" value="1"/>
</dbReference>
<keyword evidence="9" id="KW-1185">Reference proteome</keyword>
<dbReference type="OrthoDB" id="9794724at2"/>
<dbReference type="PANTHER" id="PTHR33406:SF13">
    <property type="entry name" value="MEMBRANE PROTEIN YDFJ"/>
    <property type="match status" value="1"/>
</dbReference>
<dbReference type="GO" id="GO:0005886">
    <property type="term" value="C:plasma membrane"/>
    <property type="evidence" value="ECO:0007669"/>
    <property type="project" value="UniProtKB-SubCell"/>
</dbReference>
<dbReference type="EMBL" id="WFLM01000001">
    <property type="protein sequence ID" value="KAB8040747.1"/>
    <property type="molecule type" value="Genomic_DNA"/>
</dbReference>
<evidence type="ECO:0000259" key="7">
    <source>
        <dbReference type="PROSITE" id="PS50156"/>
    </source>
</evidence>
<dbReference type="AlphaFoldDB" id="A0A6N6VY97"/>
<feature type="transmembrane region" description="Helical" evidence="6">
    <location>
        <begin position="640"/>
        <end position="660"/>
    </location>
</feature>
<dbReference type="InterPro" id="IPR004869">
    <property type="entry name" value="MMPL_dom"/>
</dbReference>